<dbReference type="InterPro" id="IPR012337">
    <property type="entry name" value="RNaseH-like_sf"/>
</dbReference>
<dbReference type="InterPro" id="IPR036397">
    <property type="entry name" value="RNaseH_sf"/>
</dbReference>
<sequence length="69" mass="7935">MSYIVVDIEADGPIPGDYSMICFGAVIVDKNLDKTFYGNLKPISENFNPEAFMLYPFFRQKSQRFKIGF</sequence>
<dbReference type="Gene3D" id="3.30.420.10">
    <property type="entry name" value="Ribonuclease H-like superfamily/Ribonuclease H"/>
    <property type="match status" value="1"/>
</dbReference>
<accession>A0A1H6AVP8</accession>
<name>A0A1H6AVP8_9FLAO</name>
<reference evidence="2" key="1">
    <citation type="submission" date="2016-10" db="EMBL/GenBank/DDBJ databases">
        <authorList>
            <person name="Varghese N."/>
            <person name="Submissions S."/>
        </authorList>
    </citation>
    <scope>NUCLEOTIDE SEQUENCE [LARGE SCALE GENOMIC DNA]</scope>
    <source>
        <strain evidence="2">CGMCC 1.9230</strain>
    </source>
</reference>
<dbReference type="Proteomes" id="UP000236737">
    <property type="component" value="Unassembled WGS sequence"/>
</dbReference>
<dbReference type="GO" id="GO:0003676">
    <property type="term" value="F:nucleic acid binding"/>
    <property type="evidence" value="ECO:0007669"/>
    <property type="project" value="InterPro"/>
</dbReference>
<gene>
    <name evidence="1" type="ORF">SAMN04488130_1245</name>
</gene>
<dbReference type="EMBL" id="FNVP01000024">
    <property type="protein sequence ID" value="SEG52472.1"/>
    <property type="molecule type" value="Genomic_DNA"/>
</dbReference>
<proteinExistence type="predicted"/>
<evidence type="ECO:0000313" key="1">
    <source>
        <dbReference type="EMBL" id="SEG52472.1"/>
    </source>
</evidence>
<dbReference type="RefSeq" id="WP_208618891.1">
    <property type="nucleotide sequence ID" value="NZ_FNVP01000024.1"/>
</dbReference>
<keyword evidence="2" id="KW-1185">Reference proteome</keyword>
<organism evidence="1 2">
    <name type="scientific">Flavobacterium urumqiense</name>
    <dbReference type="NCBI Taxonomy" id="935224"/>
    <lineage>
        <taxon>Bacteria</taxon>
        <taxon>Pseudomonadati</taxon>
        <taxon>Bacteroidota</taxon>
        <taxon>Flavobacteriia</taxon>
        <taxon>Flavobacteriales</taxon>
        <taxon>Flavobacteriaceae</taxon>
        <taxon>Flavobacterium</taxon>
    </lineage>
</organism>
<protein>
    <recommendedName>
        <fullName evidence="3">Exonuclease</fullName>
    </recommendedName>
</protein>
<dbReference type="SUPFAM" id="SSF53098">
    <property type="entry name" value="Ribonuclease H-like"/>
    <property type="match status" value="1"/>
</dbReference>
<evidence type="ECO:0000313" key="2">
    <source>
        <dbReference type="Proteomes" id="UP000236737"/>
    </source>
</evidence>
<dbReference type="AlphaFoldDB" id="A0A1H6AVP8"/>
<evidence type="ECO:0008006" key="3">
    <source>
        <dbReference type="Google" id="ProtNLM"/>
    </source>
</evidence>